<dbReference type="AlphaFoldDB" id="A0A1B2IYI4"/>
<dbReference type="InterPro" id="IPR003812">
    <property type="entry name" value="Fido"/>
</dbReference>
<accession>A0A1B2IYI4</accession>
<name>A0A1B2IYI4_9LACO</name>
<dbReference type="EMBL" id="CP014924">
    <property type="protein sequence ID" value="ANZ67136.1"/>
    <property type="molecule type" value="Genomic_DNA"/>
</dbReference>
<proteinExistence type="predicted"/>
<reference evidence="2 3" key="1">
    <citation type="submission" date="2016-03" db="EMBL/GenBank/DDBJ databases">
        <title>Pediococcus and Lactobacillus from brewery environment - whole genome sequencing and assembly.</title>
        <authorList>
            <person name="Behr J."/>
            <person name="Geissler A.J."/>
            <person name="Vogel R.F."/>
        </authorList>
    </citation>
    <scope>NUCLEOTIDE SEQUENCE [LARGE SCALE GENOMIC DNA]</scope>
    <source>
        <strain evidence="2 3">TMW 1.1995</strain>
    </source>
</reference>
<evidence type="ECO:0000313" key="2">
    <source>
        <dbReference type="EMBL" id="ANZ67136.1"/>
    </source>
</evidence>
<evidence type="ECO:0000313" key="3">
    <source>
        <dbReference type="Proteomes" id="UP000093267"/>
    </source>
</evidence>
<organism evidence="2 3">
    <name type="scientific">Secundilactobacillus paracollinoides</name>
    <dbReference type="NCBI Taxonomy" id="240427"/>
    <lineage>
        <taxon>Bacteria</taxon>
        <taxon>Bacillati</taxon>
        <taxon>Bacillota</taxon>
        <taxon>Bacilli</taxon>
        <taxon>Lactobacillales</taxon>
        <taxon>Lactobacillaceae</taxon>
        <taxon>Secundilactobacillus</taxon>
    </lineage>
</organism>
<keyword evidence="3" id="KW-1185">Reference proteome</keyword>
<gene>
    <name evidence="2" type="ORF">AYR63_08305</name>
</gene>
<dbReference type="InterPro" id="IPR036597">
    <property type="entry name" value="Fido-like_dom_sf"/>
</dbReference>
<dbReference type="SUPFAM" id="SSF140931">
    <property type="entry name" value="Fic-like"/>
    <property type="match status" value="1"/>
</dbReference>
<dbReference type="Proteomes" id="UP000093267">
    <property type="component" value="Chromosome"/>
</dbReference>
<dbReference type="STRING" id="240427.AYR62_10085"/>
<dbReference type="Gene3D" id="1.10.3290.10">
    <property type="entry name" value="Fido-like domain"/>
    <property type="match status" value="1"/>
</dbReference>
<dbReference type="Pfam" id="PF02661">
    <property type="entry name" value="Fic"/>
    <property type="match status" value="1"/>
</dbReference>
<feature type="domain" description="Fido" evidence="1">
    <location>
        <begin position="79"/>
        <end position="213"/>
    </location>
</feature>
<protein>
    <recommendedName>
        <fullName evidence="1">Fido domain-containing protein</fullName>
    </recommendedName>
</protein>
<dbReference type="PROSITE" id="PS51459">
    <property type="entry name" value="FIDO"/>
    <property type="match status" value="1"/>
</dbReference>
<evidence type="ECO:0000259" key="1">
    <source>
        <dbReference type="PROSITE" id="PS51459"/>
    </source>
</evidence>
<sequence length="218" mass="24489">MSSAHNGMLSISDNQQLLLDHKPQLIYCASQFKHVDLSLAQAQAIIDYATTEAFNQNDIDVLLHLVDAFRFILINTNTFTFRTIQRINQLVVGPGVAGAGKLRTATIRHLAPRSQWVPPIPDQTERETYLIELLTSRQPVTDQAIDLFLDICRLQYFVSGNQRTALFAANNLLLSQGAGVLTIPADEHDVFRELLDAFCLSGDDEMVKQWLYEFGLVN</sequence>